<dbReference type="NCBIfam" id="TIGR04183">
    <property type="entry name" value="Por_Secre_tail"/>
    <property type="match status" value="1"/>
</dbReference>
<dbReference type="Gene3D" id="2.60.20.10">
    <property type="entry name" value="Crystallins"/>
    <property type="match status" value="1"/>
</dbReference>
<evidence type="ECO:0000313" key="2">
    <source>
        <dbReference type="EMBL" id="KAA6302985.1"/>
    </source>
</evidence>
<evidence type="ECO:0000313" key="3">
    <source>
        <dbReference type="Proteomes" id="UP000324575"/>
    </source>
</evidence>
<dbReference type="InterPro" id="IPR011658">
    <property type="entry name" value="PA14_dom"/>
</dbReference>
<dbReference type="PANTHER" id="PTHR37321">
    <property type="entry name" value="EXPORTED PROTEIN-RELATED"/>
    <property type="match status" value="1"/>
</dbReference>
<dbReference type="InterPro" id="IPR037524">
    <property type="entry name" value="PA14/GLEYA"/>
</dbReference>
<dbReference type="Pfam" id="PF14323">
    <property type="entry name" value="GxGYxYP_C"/>
    <property type="match status" value="1"/>
</dbReference>
<feature type="domain" description="PA14" evidence="1">
    <location>
        <begin position="523"/>
        <end position="660"/>
    </location>
</feature>
<dbReference type="Pfam" id="PF20957">
    <property type="entry name" value="GxGYxYP_N_2nd"/>
    <property type="match status" value="1"/>
</dbReference>
<dbReference type="PANTHER" id="PTHR37321:SF1">
    <property type="entry name" value="EXPORTED PROTEIN"/>
    <property type="match status" value="1"/>
</dbReference>
<dbReference type="Proteomes" id="UP000324575">
    <property type="component" value="Unassembled WGS sequence"/>
</dbReference>
<dbReference type="EMBL" id="SNRX01000004">
    <property type="protein sequence ID" value="KAA6302985.1"/>
    <property type="molecule type" value="Genomic_DNA"/>
</dbReference>
<dbReference type="InterPro" id="IPR048309">
    <property type="entry name" value="GxGYxYP_N_3rd"/>
</dbReference>
<dbReference type="SUPFAM" id="SSF56988">
    <property type="entry name" value="Anthrax protective antigen"/>
    <property type="match status" value="2"/>
</dbReference>
<dbReference type="AlphaFoldDB" id="A0A5M8P3D4"/>
<dbReference type="InterPro" id="IPR035992">
    <property type="entry name" value="Ricin_B-like_lectins"/>
</dbReference>
<feature type="domain" description="PA14" evidence="1">
    <location>
        <begin position="907"/>
        <end position="1044"/>
    </location>
</feature>
<protein>
    <submittedName>
        <fullName evidence="2">Protective antigen</fullName>
    </submittedName>
</protein>
<dbReference type="Gene3D" id="3.90.182.10">
    <property type="entry name" value="Toxin - Anthrax Protective Antigen,domain 1"/>
    <property type="match status" value="2"/>
</dbReference>
<dbReference type="Pfam" id="PF20958">
    <property type="entry name" value="GxGYxYP_N_3rd"/>
    <property type="match status" value="1"/>
</dbReference>
<dbReference type="InterPro" id="IPR048310">
    <property type="entry name" value="GxGYxYP_N_2nd"/>
</dbReference>
<dbReference type="Gene3D" id="3.20.20.490">
    <property type="entry name" value="GxGYxYP glycoside hydrolase, C-terminal domain"/>
    <property type="match status" value="1"/>
</dbReference>
<dbReference type="InterPro" id="IPR011024">
    <property type="entry name" value="G_crystallin-like"/>
</dbReference>
<dbReference type="Pfam" id="PF18962">
    <property type="entry name" value="Por_Secre_tail"/>
    <property type="match status" value="1"/>
</dbReference>
<sequence>MKKILFTTVTILASLAFMQAQQPITRVEGSPYPASAAPDRLYLTSESFGYSQKITLQSLQGMLARTKPEILRDTHGHANTLSEHVTIDRTYYNNFNGLLARYAGRFDGYILCEARTSSVNVAFSLCPLLNAIAVPADIEQAAINAGYTKVLDVRGKDETWALANYGSQFSKTIASYQNVSDDRGLFVGDYSVFAGALQFWDASTTGALANSVYNRMDSCAVYFGWGAGEYNTVEQLSKKSAMIHPSDWSPNLSTLSNIPAKIPRQKVQQTEYKVVPNVHTVCFVITDGDNIQWLSGSLDNANNWANPDKARVKLGWTISPSFVELAPALYKKYVENALTTENARNYLVSGPSGVGYYFPSIYPKLTEQSQLMNRVLKKADLNIVNIIDADGNHNPDKYLEQSNVDALFYYSYGGQYTKLAGQIKWYKDKPSIGGRFTLWGNTDDSSAETRNRVAQSLANTLNTQSTNVNSESGYSLIPVHIWTMNVSDVLNCITKLNPNVRVVSPDEFVWLIRKNIRTRISIADGNGLRAEYALLSNPESVILTTGEPTVDFDDEYLTEGTQAVGSNSFIARWTGKVQPIYSQQYTFHSTAAGGAMLKINGRILCDSLQNATVKSADTITLEAGNRYDLEFVYKKTGSKALATLEWESSSQVLQRIPRYQLFSRPMPSIGPVTAFDELNYGGYSGELKLGNYDSSALNKAGFAPATIQSLKVSTGFKVVLYSGNNFAGDSLVVTADNANLGAWQDLTVSLKVASNGFPLPEGIYYIKPKEVDYVVGIDGGYKNTDDGQKARLVRNTGSVNLQFRFSKLDDGVYRIEPMSSGKSLEIADFSKNDGANIQQWRGSDAENQKFIVVPTAEEGIYKILSCYSGKIIEAASLSSQALICQRSDENQATALWQLVAVPPLPDGNGNGLTGAYYNGLNFGILCDTRIDPTINFDWGTGKPNPKTNADNVSVRWQGKIEPRVDDEYTFYVNSDNGRRLWINDQLIIDKWIDDYGIEYSGTITLQAGQRYTIKLEYFESTGGAYCRLEWLSTRQPREIVPRSQLYSLDYSGIENPKASDYFAIYPNPAQGEIGITGNEIRNGSIVQISDISGRIIKTQRLNVSENRMDISNVPAGIYFVSLQGSNRESVKKLIIK</sequence>
<accession>A0A5M8P3D4</accession>
<dbReference type="SUPFAM" id="SSF50370">
    <property type="entry name" value="Ricin B-like lectins"/>
    <property type="match status" value="1"/>
</dbReference>
<reference evidence="2 3" key="1">
    <citation type="submission" date="2019-03" db="EMBL/GenBank/DDBJ databases">
        <title>Single cell metagenomics reveals metabolic interactions within the superorganism composed of flagellate Streblomastix strix and complex community of Bacteroidetes bacteria on its surface.</title>
        <authorList>
            <person name="Treitli S.C."/>
            <person name="Kolisko M."/>
            <person name="Husnik F."/>
            <person name="Keeling P."/>
            <person name="Hampl V."/>
        </authorList>
    </citation>
    <scope>NUCLEOTIDE SEQUENCE [LARGE SCALE GENOMIC DNA]</scope>
    <source>
        <strain evidence="2">St1</strain>
    </source>
</reference>
<comment type="caution">
    <text evidence="2">The sequence shown here is derived from an EMBL/GenBank/DDBJ whole genome shotgun (WGS) entry which is preliminary data.</text>
</comment>
<dbReference type="Pfam" id="PF07691">
    <property type="entry name" value="PA14"/>
    <property type="match status" value="2"/>
</dbReference>
<dbReference type="SUPFAM" id="SSF49695">
    <property type="entry name" value="gamma-Crystallin-like"/>
    <property type="match status" value="1"/>
</dbReference>
<gene>
    <name evidence="2" type="ORF">EZS26_000880</name>
</gene>
<dbReference type="InterPro" id="IPR038410">
    <property type="entry name" value="GxGYxYP_C_sf"/>
</dbReference>
<dbReference type="InterPro" id="IPR026444">
    <property type="entry name" value="Secre_tail"/>
</dbReference>
<name>A0A5M8P3D4_9BACT</name>
<dbReference type="Pfam" id="PF14200">
    <property type="entry name" value="RicinB_lectin_2"/>
    <property type="match status" value="1"/>
</dbReference>
<organism evidence="2 3">
    <name type="scientific">Candidatus Ordinivivax streblomastigis</name>
    <dbReference type="NCBI Taxonomy" id="2540710"/>
    <lineage>
        <taxon>Bacteria</taxon>
        <taxon>Pseudomonadati</taxon>
        <taxon>Bacteroidota</taxon>
        <taxon>Bacteroidia</taxon>
        <taxon>Bacteroidales</taxon>
        <taxon>Candidatus Ordinivivax</taxon>
    </lineage>
</organism>
<dbReference type="InterPro" id="IPR025832">
    <property type="entry name" value="GxGYxYP_C"/>
</dbReference>
<proteinExistence type="predicted"/>
<dbReference type="CDD" id="cd00161">
    <property type="entry name" value="beta-trefoil_Ricin-like"/>
    <property type="match status" value="1"/>
</dbReference>
<dbReference type="Gene3D" id="2.80.10.50">
    <property type="match status" value="1"/>
</dbReference>
<dbReference type="PROSITE" id="PS51820">
    <property type="entry name" value="PA14"/>
    <property type="match status" value="2"/>
</dbReference>
<dbReference type="InterPro" id="IPR000772">
    <property type="entry name" value="Ricin_B_lectin"/>
</dbReference>
<evidence type="ECO:0000259" key="1">
    <source>
        <dbReference type="PROSITE" id="PS51820"/>
    </source>
</evidence>
<dbReference type="SMART" id="SM00758">
    <property type="entry name" value="PA14"/>
    <property type="match status" value="2"/>
</dbReference>